<dbReference type="RefSeq" id="WP_152712821.1">
    <property type="nucleotide sequence ID" value="NZ_VOSJ01000055.1"/>
</dbReference>
<dbReference type="OrthoDB" id="8019920at2"/>
<comment type="caution">
    <text evidence="1">The sequence shown here is derived from an EMBL/GenBank/DDBJ whole genome shotgun (WGS) entry which is preliminary data.</text>
</comment>
<dbReference type="EMBL" id="VOSK01000056">
    <property type="protein sequence ID" value="MPR26654.1"/>
    <property type="molecule type" value="Genomic_DNA"/>
</dbReference>
<name>A0A5N7MKJ3_9HYPH</name>
<proteinExistence type="predicted"/>
<evidence type="ECO:0000313" key="2">
    <source>
        <dbReference type="Proteomes" id="UP000403266"/>
    </source>
</evidence>
<dbReference type="Proteomes" id="UP000403266">
    <property type="component" value="Unassembled WGS sequence"/>
</dbReference>
<organism evidence="1 2">
    <name type="scientific">Microvirga tunisiensis</name>
    <dbReference type="NCBI Taxonomy" id="2108360"/>
    <lineage>
        <taxon>Bacteria</taxon>
        <taxon>Pseudomonadati</taxon>
        <taxon>Pseudomonadota</taxon>
        <taxon>Alphaproteobacteria</taxon>
        <taxon>Hyphomicrobiales</taxon>
        <taxon>Methylobacteriaceae</taxon>
        <taxon>Microvirga</taxon>
    </lineage>
</organism>
<keyword evidence="2" id="KW-1185">Reference proteome</keyword>
<gene>
    <name evidence="1" type="ORF">FS320_15870</name>
</gene>
<reference evidence="1 2" key="1">
    <citation type="journal article" date="2019" name="Syst. Appl. Microbiol.">
        <title>Microvirga tunisiensis sp. nov., a root nodule symbiotic bacterium isolated from Lupinus micranthus and L. luteus grown in Northern Tunisia.</title>
        <authorList>
            <person name="Msaddak A."/>
            <person name="Rejili M."/>
            <person name="Duran D."/>
            <person name="Mars M."/>
            <person name="Palacios J.M."/>
            <person name="Ruiz-Argueso T."/>
            <person name="Rey L."/>
            <person name="Imperial J."/>
        </authorList>
    </citation>
    <scope>NUCLEOTIDE SEQUENCE [LARGE SCALE GENOMIC DNA]</scope>
    <source>
        <strain evidence="1 2">Lmie10</strain>
    </source>
</reference>
<sequence>MVKRIGSTAWRVQVSDDGAIIALGVRADTGREYEVLLGTVDSTPIVTDLLNEMVRTHQGKPPKAFAGDAGPNHARSVPVQPLSTRIEQSGDKPVLILDFGGTVLKVAIDPVQLQQALSALQT</sequence>
<dbReference type="AlphaFoldDB" id="A0A5N7MKJ3"/>
<accession>A0A5N7MKJ3</accession>
<evidence type="ECO:0000313" key="1">
    <source>
        <dbReference type="EMBL" id="MPR26654.1"/>
    </source>
</evidence>
<protein>
    <submittedName>
        <fullName evidence="1">Uncharacterized protein</fullName>
    </submittedName>
</protein>